<dbReference type="Proteomes" id="UP000219338">
    <property type="component" value="Unassembled WGS sequence"/>
</dbReference>
<proteinExistence type="predicted"/>
<accession>A0A284RSV0</accession>
<dbReference type="AlphaFoldDB" id="A0A284RSV0"/>
<evidence type="ECO:0000256" key="1">
    <source>
        <dbReference type="SAM" id="MobiDB-lite"/>
    </source>
</evidence>
<feature type="compositionally biased region" description="Low complexity" evidence="1">
    <location>
        <begin position="18"/>
        <end position="28"/>
    </location>
</feature>
<name>A0A284RSV0_ARMOS</name>
<reference evidence="3" key="1">
    <citation type="journal article" date="2017" name="Nat. Ecol. Evol.">
        <title>Genome expansion and lineage-specific genetic innovations in the forest pathogenic fungi Armillaria.</title>
        <authorList>
            <person name="Sipos G."/>
            <person name="Prasanna A.N."/>
            <person name="Walter M.C."/>
            <person name="O'Connor E."/>
            <person name="Balint B."/>
            <person name="Krizsan K."/>
            <person name="Kiss B."/>
            <person name="Hess J."/>
            <person name="Varga T."/>
            <person name="Slot J."/>
            <person name="Riley R."/>
            <person name="Boka B."/>
            <person name="Rigling D."/>
            <person name="Barry K."/>
            <person name="Lee J."/>
            <person name="Mihaltcheva S."/>
            <person name="LaButti K."/>
            <person name="Lipzen A."/>
            <person name="Waldron R."/>
            <person name="Moloney N.M."/>
            <person name="Sperisen C."/>
            <person name="Kredics L."/>
            <person name="Vagvoelgyi C."/>
            <person name="Patrignani A."/>
            <person name="Fitzpatrick D."/>
            <person name="Nagy I."/>
            <person name="Doyle S."/>
            <person name="Anderson J.B."/>
            <person name="Grigoriev I.V."/>
            <person name="Gueldener U."/>
            <person name="Muensterkoetter M."/>
            <person name="Nagy L.G."/>
        </authorList>
    </citation>
    <scope>NUCLEOTIDE SEQUENCE [LARGE SCALE GENOMIC DNA]</scope>
    <source>
        <strain evidence="3">C18/9</strain>
    </source>
</reference>
<evidence type="ECO:0000313" key="2">
    <source>
        <dbReference type="EMBL" id="SJL11827.1"/>
    </source>
</evidence>
<protein>
    <submittedName>
        <fullName evidence="2">Uncharacterized protein</fullName>
    </submittedName>
</protein>
<organism evidence="2 3">
    <name type="scientific">Armillaria ostoyae</name>
    <name type="common">Armillaria root rot fungus</name>
    <dbReference type="NCBI Taxonomy" id="47428"/>
    <lineage>
        <taxon>Eukaryota</taxon>
        <taxon>Fungi</taxon>
        <taxon>Dikarya</taxon>
        <taxon>Basidiomycota</taxon>
        <taxon>Agaricomycotina</taxon>
        <taxon>Agaricomycetes</taxon>
        <taxon>Agaricomycetidae</taxon>
        <taxon>Agaricales</taxon>
        <taxon>Marasmiineae</taxon>
        <taxon>Physalacriaceae</taxon>
        <taxon>Armillaria</taxon>
    </lineage>
</organism>
<keyword evidence="3" id="KW-1185">Reference proteome</keyword>
<evidence type="ECO:0000313" key="3">
    <source>
        <dbReference type="Proteomes" id="UP000219338"/>
    </source>
</evidence>
<feature type="compositionally biased region" description="Basic and acidic residues" evidence="1">
    <location>
        <begin position="40"/>
        <end position="49"/>
    </location>
</feature>
<feature type="region of interest" description="Disordered" evidence="1">
    <location>
        <begin position="1"/>
        <end position="91"/>
    </location>
</feature>
<gene>
    <name evidence="2" type="ORF">ARMOST_15238</name>
</gene>
<dbReference type="EMBL" id="FUEG01000015">
    <property type="protein sequence ID" value="SJL11827.1"/>
    <property type="molecule type" value="Genomic_DNA"/>
</dbReference>
<feature type="compositionally biased region" description="Low complexity" evidence="1">
    <location>
        <begin position="65"/>
        <end position="75"/>
    </location>
</feature>
<sequence>MGRLTVPVYGGGLHQCLRPSSRPPAASSECSDTTPSDLPIDPRLRRNDDSNVIAMDVCTSPRPPAASSKSSDAAPRNPTVSPRSRADESPEFFIMGARTGLSRSSPDSTDVNSIPSNGEEISCSCLGVVGVSLAKFGWVRRVVFGLGGHSRKVRKQ</sequence>